<dbReference type="KEGG" id="vg:80512667"/>
<dbReference type="EMBL" id="KU877344">
    <property type="protein sequence ID" value="ANB50305.1"/>
    <property type="molecule type" value="Genomic_DNA"/>
</dbReference>
<protein>
    <submittedName>
        <fullName evidence="1">Uncharacterized protein</fullName>
    </submittedName>
</protein>
<dbReference type="Proteomes" id="UP000241365">
    <property type="component" value="Segment"/>
</dbReference>
<dbReference type="RefSeq" id="YP_010776056.1">
    <property type="nucleotide sequence ID" value="NC_075034.1"/>
</dbReference>
<keyword evidence="2" id="KW-1185">Reference proteome</keyword>
<sequence length="271" mass="31095">MECYDCGNISTDIVLHYNIKHKIYIESKNYNIDKHQDFKHICEKCVIQFLFVRQDNYSTCNICNSFYQTSYNYRDNNRCNICRENESIISINRCMNCIICNNNVRNIIDNNNPHVISWATILNSTTFSYGLSGSFQIIDNTLPANSGVICSECMKSYQFEPLLSVKCDRCYHSFQSIVPDSDTQGNGCASSVTDDCIIAHYGSEYDSESDNIMFTNERPKEIKYGSNLCDNCITQLINNGVCQKPDYHDNIDNFVEFEIPNPMDLINGSNQ</sequence>
<reference evidence="1 2" key="1">
    <citation type="journal article" date="2016" name="Genome Announc.">
        <title>Complete Genome Sequence of a New Megavirus Family Member Isolated from an Inland Water Lake for the First Time in India.</title>
        <authorList>
            <person name="Chatterjee A."/>
            <person name="Ali F."/>
            <person name="Bange D."/>
            <person name="Kondabagil K."/>
        </authorList>
    </citation>
    <scope>NUCLEOTIDE SEQUENCE [LARGE SCALE GENOMIC DNA]</scope>
    <source>
        <strain evidence="1">1</strain>
    </source>
</reference>
<evidence type="ECO:0000313" key="2">
    <source>
        <dbReference type="Proteomes" id="UP000241365"/>
    </source>
</evidence>
<accession>A0A167R4L9</accession>
<name>A0A167R4L9_9VIRU</name>
<evidence type="ECO:0000313" key="1">
    <source>
        <dbReference type="EMBL" id="ANB50305.1"/>
    </source>
</evidence>
<dbReference type="GeneID" id="80512667"/>
<proteinExistence type="predicted"/>
<organism evidence="1 2">
    <name type="scientific">Powai lake megavirus</name>
    <dbReference type="NCBI Taxonomy" id="1842663"/>
    <lineage>
        <taxon>Viruses</taxon>
        <taxon>Varidnaviria</taxon>
        <taxon>Bamfordvirae</taxon>
        <taxon>Nucleocytoviricota</taxon>
        <taxon>Megaviricetes</taxon>
        <taxon>Imitervirales</taxon>
        <taxon>Mimiviridae</taxon>
        <taxon>Megamimivirinae</taxon>
        <taxon>Megavirus</taxon>
        <taxon>Megavirus powaiense</taxon>
    </lineage>
</organism>